<dbReference type="Gramene" id="EFJ08491">
    <property type="protein sequence ID" value="EFJ08491"/>
    <property type="gene ID" value="SELMODRAFT_428873"/>
</dbReference>
<name>D8T4A1_SELML</name>
<reference evidence="2 3" key="1">
    <citation type="journal article" date="2011" name="Science">
        <title>The Selaginella genome identifies genetic changes associated with the evolution of vascular plants.</title>
        <authorList>
            <person name="Banks J.A."/>
            <person name="Nishiyama T."/>
            <person name="Hasebe M."/>
            <person name="Bowman J.L."/>
            <person name="Gribskov M."/>
            <person name="dePamphilis C."/>
            <person name="Albert V.A."/>
            <person name="Aono N."/>
            <person name="Aoyama T."/>
            <person name="Ambrose B.A."/>
            <person name="Ashton N.W."/>
            <person name="Axtell M.J."/>
            <person name="Barker E."/>
            <person name="Barker M.S."/>
            <person name="Bennetzen J.L."/>
            <person name="Bonawitz N.D."/>
            <person name="Chapple C."/>
            <person name="Cheng C."/>
            <person name="Correa L.G."/>
            <person name="Dacre M."/>
            <person name="DeBarry J."/>
            <person name="Dreyer I."/>
            <person name="Elias M."/>
            <person name="Engstrom E.M."/>
            <person name="Estelle M."/>
            <person name="Feng L."/>
            <person name="Finet C."/>
            <person name="Floyd S.K."/>
            <person name="Frommer W.B."/>
            <person name="Fujita T."/>
            <person name="Gramzow L."/>
            <person name="Gutensohn M."/>
            <person name="Harholt J."/>
            <person name="Hattori M."/>
            <person name="Heyl A."/>
            <person name="Hirai T."/>
            <person name="Hiwatashi Y."/>
            <person name="Ishikawa M."/>
            <person name="Iwata M."/>
            <person name="Karol K.G."/>
            <person name="Koehler B."/>
            <person name="Kolukisaoglu U."/>
            <person name="Kubo M."/>
            <person name="Kurata T."/>
            <person name="Lalonde S."/>
            <person name="Li K."/>
            <person name="Li Y."/>
            <person name="Litt A."/>
            <person name="Lyons E."/>
            <person name="Manning G."/>
            <person name="Maruyama T."/>
            <person name="Michael T.P."/>
            <person name="Mikami K."/>
            <person name="Miyazaki S."/>
            <person name="Morinaga S."/>
            <person name="Murata T."/>
            <person name="Mueller-Roeber B."/>
            <person name="Nelson D.R."/>
            <person name="Obara M."/>
            <person name="Oguri Y."/>
            <person name="Olmstead R.G."/>
            <person name="Onodera N."/>
            <person name="Petersen B.L."/>
            <person name="Pils B."/>
            <person name="Prigge M."/>
            <person name="Rensing S.A."/>
            <person name="Riano-Pachon D.M."/>
            <person name="Roberts A.W."/>
            <person name="Sato Y."/>
            <person name="Scheller H.V."/>
            <person name="Schulz B."/>
            <person name="Schulz C."/>
            <person name="Shakirov E.V."/>
            <person name="Shibagaki N."/>
            <person name="Shinohara N."/>
            <person name="Shippen D.E."/>
            <person name="Soerensen I."/>
            <person name="Sotooka R."/>
            <person name="Sugimoto N."/>
            <person name="Sugita M."/>
            <person name="Sumikawa N."/>
            <person name="Tanurdzic M."/>
            <person name="Theissen G."/>
            <person name="Ulvskov P."/>
            <person name="Wakazuki S."/>
            <person name="Weng J.K."/>
            <person name="Willats W.W."/>
            <person name="Wipf D."/>
            <person name="Wolf P.G."/>
            <person name="Yang L."/>
            <person name="Zimmer A.D."/>
            <person name="Zhu Q."/>
            <person name="Mitros T."/>
            <person name="Hellsten U."/>
            <person name="Loque D."/>
            <person name="Otillar R."/>
            <person name="Salamov A."/>
            <person name="Schmutz J."/>
            <person name="Shapiro H."/>
            <person name="Lindquist E."/>
            <person name="Lucas S."/>
            <person name="Rokhsar D."/>
            <person name="Grigoriev I.V."/>
        </authorList>
    </citation>
    <scope>NUCLEOTIDE SEQUENCE [LARGE SCALE GENOMIC DNA]</scope>
</reference>
<evidence type="ECO:0000256" key="1">
    <source>
        <dbReference type="SAM" id="Phobius"/>
    </source>
</evidence>
<dbReference type="AlphaFoldDB" id="D8T4A1"/>
<keyword evidence="1" id="KW-0472">Membrane</keyword>
<keyword evidence="1" id="KW-1133">Transmembrane helix</keyword>
<feature type="transmembrane region" description="Helical" evidence="1">
    <location>
        <begin position="242"/>
        <end position="264"/>
    </location>
</feature>
<keyword evidence="1" id="KW-0812">Transmembrane</keyword>
<dbReference type="HOGENOM" id="CLU_988339_0_0_1"/>
<evidence type="ECO:0000313" key="3">
    <source>
        <dbReference type="Proteomes" id="UP000001514"/>
    </source>
</evidence>
<sequence>MDLAPSRLGLGGELLLLGKSGNLTFEVSSSCISSLWRSGYEIRGESVKHIRFDDDDGWWTLIPLQLSSLHPVLRVALAPLEADTFSLSAARTKTSSSISAQCVLGKQILENKAPLRVVLGDASVEFLLRFACGVGTAFMTSSGAAHDGGVHGMEMAKVPRGPPQLVTKMSLAIWDTTSFRVRYRCVFVDAGLREPPWQIALLTVDTSTTYITGCPARSIPRCTFNCTASASQMDVDVEDKKAWAMLLKLYICLAFGFVLSELLLYRLEYDLTSNAKLMQFDN</sequence>
<dbReference type="InParanoid" id="D8T4A1"/>
<protein>
    <submittedName>
        <fullName evidence="2">Uncharacterized protein</fullName>
    </submittedName>
</protein>
<organism evidence="3">
    <name type="scientific">Selaginella moellendorffii</name>
    <name type="common">Spikemoss</name>
    <dbReference type="NCBI Taxonomy" id="88036"/>
    <lineage>
        <taxon>Eukaryota</taxon>
        <taxon>Viridiplantae</taxon>
        <taxon>Streptophyta</taxon>
        <taxon>Embryophyta</taxon>
        <taxon>Tracheophyta</taxon>
        <taxon>Lycopodiopsida</taxon>
        <taxon>Selaginellales</taxon>
        <taxon>Selaginellaceae</taxon>
        <taxon>Selaginella</taxon>
    </lineage>
</organism>
<keyword evidence="3" id="KW-1185">Reference proteome</keyword>
<dbReference type="KEGG" id="smo:SELMODRAFT_428873"/>
<accession>D8T4A1</accession>
<gene>
    <name evidence="2" type="ORF">SELMODRAFT_428873</name>
</gene>
<evidence type="ECO:0000313" key="2">
    <source>
        <dbReference type="EMBL" id="EFJ08491.1"/>
    </source>
</evidence>
<dbReference type="Proteomes" id="UP000001514">
    <property type="component" value="Unassembled WGS sequence"/>
</dbReference>
<dbReference type="EMBL" id="GL377673">
    <property type="protein sequence ID" value="EFJ08491.1"/>
    <property type="molecule type" value="Genomic_DNA"/>
</dbReference>
<proteinExistence type="predicted"/>